<dbReference type="EMBL" id="JAHRHJ020000003">
    <property type="protein sequence ID" value="KAH9321466.1"/>
    <property type="molecule type" value="Genomic_DNA"/>
</dbReference>
<gene>
    <name evidence="1" type="ORF">KI387_016105</name>
</gene>
<name>A0AA38GEG4_TAXCH</name>
<sequence>MIPKFAEDVGGGVWVSIIFIGGSGYSSSVGVSNSGHLRSLHGPGSNKNGSKIVLGVK</sequence>
<evidence type="ECO:0000313" key="2">
    <source>
        <dbReference type="Proteomes" id="UP000824469"/>
    </source>
</evidence>
<protein>
    <submittedName>
        <fullName evidence="1">Uncharacterized protein</fullName>
    </submittedName>
</protein>
<comment type="caution">
    <text evidence="1">The sequence shown here is derived from an EMBL/GenBank/DDBJ whole genome shotgun (WGS) entry which is preliminary data.</text>
</comment>
<reference evidence="1 2" key="1">
    <citation type="journal article" date="2021" name="Nat. Plants">
        <title>The Taxus genome provides insights into paclitaxel biosynthesis.</title>
        <authorList>
            <person name="Xiong X."/>
            <person name="Gou J."/>
            <person name="Liao Q."/>
            <person name="Li Y."/>
            <person name="Zhou Q."/>
            <person name="Bi G."/>
            <person name="Li C."/>
            <person name="Du R."/>
            <person name="Wang X."/>
            <person name="Sun T."/>
            <person name="Guo L."/>
            <person name="Liang H."/>
            <person name="Lu P."/>
            <person name="Wu Y."/>
            <person name="Zhang Z."/>
            <person name="Ro D.K."/>
            <person name="Shang Y."/>
            <person name="Huang S."/>
            <person name="Yan J."/>
        </authorList>
    </citation>
    <scope>NUCLEOTIDE SEQUENCE [LARGE SCALE GENOMIC DNA]</scope>
    <source>
        <strain evidence="1">Ta-2019</strain>
    </source>
</reference>
<proteinExistence type="predicted"/>
<evidence type="ECO:0000313" key="1">
    <source>
        <dbReference type="EMBL" id="KAH9321466.1"/>
    </source>
</evidence>
<keyword evidence="2" id="KW-1185">Reference proteome</keyword>
<dbReference type="AlphaFoldDB" id="A0AA38GEG4"/>
<organism evidence="1 2">
    <name type="scientific">Taxus chinensis</name>
    <name type="common">Chinese yew</name>
    <name type="synonym">Taxus wallichiana var. chinensis</name>
    <dbReference type="NCBI Taxonomy" id="29808"/>
    <lineage>
        <taxon>Eukaryota</taxon>
        <taxon>Viridiplantae</taxon>
        <taxon>Streptophyta</taxon>
        <taxon>Embryophyta</taxon>
        <taxon>Tracheophyta</taxon>
        <taxon>Spermatophyta</taxon>
        <taxon>Pinopsida</taxon>
        <taxon>Pinidae</taxon>
        <taxon>Conifers II</taxon>
        <taxon>Cupressales</taxon>
        <taxon>Taxaceae</taxon>
        <taxon>Taxus</taxon>
    </lineage>
</organism>
<feature type="non-terminal residue" evidence="1">
    <location>
        <position position="57"/>
    </location>
</feature>
<accession>A0AA38GEG4</accession>
<dbReference type="Proteomes" id="UP000824469">
    <property type="component" value="Unassembled WGS sequence"/>
</dbReference>